<organism evidence="2 3">
    <name type="scientific">Stylonychia lemnae</name>
    <name type="common">Ciliate</name>
    <dbReference type="NCBI Taxonomy" id="5949"/>
    <lineage>
        <taxon>Eukaryota</taxon>
        <taxon>Sar</taxon>
        <taxon>Alveolata</taxon>
        <taxon>Ciliophora</taxon>
        <taxon>Intramacronucleata</taxon>
        <taxon>Spirotrichea</taxon>
        <taxon>Stichotrichia</taxon>
        <taxon>Sporadotrichida</taxon>
        <taxon>Oxytrichidae</taxon>
        <taxon>Stylonychinae</taxon>
        <taxon>Stylonychia</taxon>
    </lineage>
</organism>
<sequence>MQSTSYSMITNKPKKNTISTPKFSVLQSKLALQIKAAEAKHTSLDREEYGDGANFLYKVEGGKLDIACNKSAVKENKKRKQNIDHYVSNIGKESDAIIEEIEEKIKQLDELANDNIKIDYEKDVEEIKIKKILEKERALFNHTGGSELNTPKSNNDIKDSDEIPRLNIHHTETPFFGDKSMSKKRTSMNYTLTASNALNQSIANSPKNNYNSPYDISHKPSFSIRKHSINSGIGQSYNSSLIKDPSTLKFPSLINQRRAYQGGSPTKRNRVNQSYKTQTQSNGHVSNMLHPFSDPAEQSLKQLHMPDISSKLKTIQQTQSVPISPKASNVKIDDTGSDIHKLYKMENQFDQRFTVKDYSLEYIRMISQESGLMKELIENFSPQSFMKEPRLKRGDSLKKSLNPDQQVGEFSIKAFMLQDSLSPKKSSPKNFQDVITSMTQSQQSRPKFDTKRYSISLPQSPKFQDDRSKLSKKLQTPMYHHNNQNLATFSIEPKDMVEDQSIVHEEEEESPQKVLESQETFISPLELENAPVFKDYEQSRTRYNTNVISQQNNHYFQENKKNWDQEIYYVIKEYQNSLNAVEKNDARFQQNKQQDSRKNSQNIPQNINSIRSSSNTVNESMNSAGIFTKQHDNIMQFLKKMEKQHFHKEFMKYEKKSNNFKQNSASMKNTRESSINNAGNSLDHNQSLNFGDQSNLEKQGGQRLADIRERIKNYGKWYINPDKFNRNFDIMRQVITSRQKQEQLVQRIQMVKKSSFKEIDMSQILDPLGQKDSLNVSLNDFQVPIDPSGPRSTNNSSVKQETNGFSNNAKSKDGKSQHVEIKKKHISKQQVEMEILKNLEQLASSLKHHKEDYDDDFINMDG</sequence>
<dbReference type="AlphaFoldDB" id="A0A078B363"/>
<keyword evidence="3" id="KW-1185">Reference proteome</keyword>
<dbReference type="Proteomes" id="UP000039865">
    <property type="component" value="Unassembled WGS sequence"/>
</dbReference>
<dbReference type="InParanoid" id="A0A078B363"/>
<feature type="region of interest" description="Disordered" evidence="1">
    <location>
        <begin position="587"/>
        <end position="618"/>
    </location>
</feature>
<evidence type="ECO:0000313" key="3">
    <source>
        <dbReference type="Proteomes" id="UP000039865"/>
    </source>
</evidence>
<proteinExistence type="predicted"/>
<name>A0A078B363_STYLE</name>
<feature type="compositionally biased region" description="Low complexity" evidence="1">
    <location>
        <begin position="599"/>
        <end position="615"/>
    </location>
</feature>
<dbReference type="OrthoDB" id="10692100at2759"/>
<dbReference type="EMBL" id="CCKQ01017085">
    <property type="protein sequence ID" value="CDW88960.1"/>
    <property type="molecule type" value="Genomic_DNA"/>
</dbReference>
<feature type="compositionally biased region" description="Basic and acidic residues" evidence="1">
    <location>
        <begin position="810"/>
        <end position="820"/>
    </location>
</feature>
<evidence type="ECO:0000256" key="1">
    <source>
        <dbReference type="SAM" id="MobiDB-lite"/>
    </source>
</evidence>
<reference evidence="2 3" key="1">
    <citation type="submission" date="2014-06" db="EMBL/GenBank/DDBJ databases">
        <authorList>
            <person name="Swart Estienne"/>
        </authorList>
    </citation>
    <scope>NUCLEOTIDE SEQUENCE [LARGE SCALE GENOMIC DNA]</scope>
    <source>
        <strain evidence="2 3">130c</strain>
    </source>
</reference>
<gene>
    <name evidence="2" type="primary">Contig9689.g10358</name>
    <name evidence="2" type="ORF">STYLEM_18087</name>
</gene>
<protein>
    <submittedName>
        <fullName evidence="2">Uncharacterized protein</fullName>
    </submittedName>
</protein>
<feature type="region of interest" description="Disordered" evidence="1">
    <location>
        <begin position="781"/>
        <end position="826"/>
    </location>
</feature>
<feature type="compositionally biased region" description="Polar residues" evidence="1">
    <location>
        <begin position="790"/>
        <end position="809"/>
    </location>
</feature>
<evidence type="ECO:0000313" key="2">
    <source>
        <dbReference type="EMBL" id="CDW88960.1"/>
    </source>
</evidence>
<accession>A0A078B363</accession>